<accession>A0A0F9HLB8</accession>
<organism evidence="1">
    <name type="scientific">marine sediment metagenome</name>
    <dbReference type="NCBI Taxonomy" id="412755"/>
    <lineage>
        <taxon>unclassified sequences</taxon>
        <taxon>metagenomes</taxon>
        <taxon>ecological metagenomes</taxon>
    </lineage>
</organism>
<protein>
    <submittedName>
        <fullName evidence="1">Uncharacterized protein</fullName>
    </submittedName>
</protein>
<dbReference type="EMBL" id="LAZR01022253">
    <property type="protein sequence ID" value="KKL82530.1"/>
    <property type="molecule type" value="Genomic_DNA"/>
</dbReference>
<comment type="caution">
    <text evidence="1">The sequence shown here is derived from an EMBL/GenBank/DDBJ whole genome shotgun (WGS) entry which is preliminary data.</text>
</comment>
<feature type="non-terminal residue" evidence="1">
    <location>
        <position position="342"/>
    </location>
</feature>
<sequence>MAKYDLLFKDTNALKAIPFYNARSFQWTDTRNKDGPANFTLDNTPTSRQIRAGWQVEIIRDGTPVYWGKVMKRTVKSTQIKIFCSDANGLLNKRTLIQRATTLQEASLEIKEKLNGLILDTGIVLSADSFVQPTGESQKWHWEGNSLLAYVVDIGENVKNLAGKSVPYFVWIDPHQNVQWLPDGKASFYKDLPLKNITLQEDIENTYNAITVEGNPVNVIPYDKDFWTENATIESWFGGLTTPTTFTYNTVDADKKWGNVSVKGTGGGSTFTIFGRRLTQNLNSTYNFENINSVSFWIKVDDTLHSDLGLTLQLKDSNNDIAYWIWADDPNFDSMPVSGVWK</sequence>
<gene>
    <name evidence="1" type="ORF">LCGC14_1983820</name>
</gene>
<evidence type="ECO:0000313" key="1">
    <source>
        <dbReference type="EMBL" id="KKL82530.1"/>
    </source>
</evidence>
<proteinExistence type="predicted"/>
<reference evidence="1" key="1">
    <citation type="journal article" date="2015" name="Nature">
        <title>Complex archaea that bridge the gap between prokaryotes and eukaryotes.</title>
        <authorList>
            <person name="Spang A."/>
            <person name="Saw J.H."/>
            <person name="Jorgensen S.L."/>
            <person name="Zaremba-Niedzwiedzka K."/>
            <person name="Martijn J."/>
            <person name="Lind A.E."/>
            <person name="van Eijk R."/>
            <person name="Schleper C."/>
            <person name="Guy L."/>
            <person name="Ettema T.J."/>
        </authorList>
    </citation>
    <scope>NUCLEOTIDE SEQUENCE</scope>
</reference>
<dbReference type="AlphaFoldDB" id="A0A0F9HLB8"/>
<name>A0A0F9HLB8_9ZZZZ</name>